<comment type="caution">
    <text evidence="1">The sequence shown here is derived from an EMBL/GenBank/DDBJ whole genome shotgun (WGS) entry which is preliminary data.</text>
</comment>
<reference evidence="2" key="1">
    <citation type="journal article" date="2019" name="Int. J. Syst. Evol. Microbiol.">
        <title>The Global Catalogue of Microorganisms (GCM) 10K type strain sequencing project: providing services to taxonomists for standard genome sequencing and annotation.</title>
        <authorList>
            <consortium name="The Broad Institute Genomics Platform"/>
            <consortium name="The Broad Institute Genome Sequencing Center for Infectious Disease"/>
            <person name="Wu L."/>
            <person name="Ma J."/>
        </authorList>
    </citation>
    <scope>NUCLEOTIDE SEQUENCE [LARGE SCALE GENOMIC DNA]</scope>
    <source>
        <strain evidence="2">CGMCC 4.7204</strain>
    </source>
</reference>
<accession>A0ABV8L3M5</accession>
<keyword evidence="2" id="KW-1185">Reference proteome</keyword>
<protein>
    <submittedName>
        <fullName evidence="1">Uncharacterized protein</fullName>
    </submittedName>
</protein>
<dbReference type="InterPro" id="IPR010982">
    <property type="entry name" value="Lambda_DNA-bd_dom_sf"/>
</dbReference>
<proteinExistence type="predicted"/>
<evidence type="ECO:0000313" key="1">
    <source>
        <dbReference type="EMBL" id="MFC4124874.1"/>
    </source>
</evidence>
<evidence type="ECO:0000313" key="2">
    <source>
        <dbReference type="Proteomes" id="UP001595767"/>
    </source>
</evidence>
<sequence>MSEFDELRRQLRIAYGAVIESARRGRFPTQLAMAAAVGMKLNTYRRTEMGERAVTGPELDVIEIVLGLEPGALKAEAWAMVHNGEIPSHAERAADTWRKALNPKRRR</sequence>
<dbReference type="SUPFAM" id="SSF47413">
    <property type="entry name" value="lambda repressor-like DNA-binding domains"/>
    <property type="match status" value="1"/>
</dbReference>
<dbReference type="EMBL" id="JBHSBA010000003">
    <property type="protein sequence ID" value="MFC4124874.1"/>
    <property type="molecule type" value="Genomic_DNA"/>
</dbReference>
<organism evidence="1 2">
    <name type="scientific">Nocardia rhizosphaerae</name>
    <dbReference type="NCBI Taxonomy" id="1691571"/>
    <lineage>
        <taxon>Bacteria</taxon>
        <taxon>Bacillati</taxon>
        <taxon>Actinomycetota</taxon>
        <taxon>Actinomycetes</taxon>
        <taxon>Mycobacteriales</taxon>
        <taxon>Nocardiaceae</taxon>
        <taxon>Nocardia</taxon>
    </lineage>
</organism>
<gene>
    <name evidence="1" type="ORF">ACFOW8_08045</name>
</gene>
<name>A0ABV8L3M5_9NOCA</name>
<dbReference type="RefSeq" id="WP_378547661.1">
    <property type="nucleotide sequence ID" value="NZ_JBHSBA010000003.1"/>
</dbReference>
<dbReference type="Proteomes" id="UP001595767">
    <property type="component" value="Unassembled WGS sequence"/>
</dbReference>